<dbReference type="InParanoid" id="A0A0D0D4R5"/>
<evidence type="ECO:0000313" key="3">
    <source>
        <dbReference type="EMBL" id="KIK71830.1"/>
    </source>
</evidence>
<reference evidence="4" key="2">
    <citation type="submission" date="2015-01" db="EMBL/GenBank/DDBJ databases">
        <title>Evolutionary Origins and Diversification of the Mycorrhizal Mutualists.</title>
        <authorList>
            <consortium name="DOE Joint Genome Institute"/>
            <consortium name="Mycorrhizal Genomics Consortium"/>
            <person name="Kohler A."/>
            <person name="Kuo A."/>
            <person name="Nagy L.G."/>
            <person name="Floudas D."/>
            <person name="Copeland A."/>
            <person name="Barry K.W."/>
            <person name="Cichocki N."/>
            <person name="Veneault-Fourrey C."/>
            <person name="LaButti K."/>
            <person name="Lindquist E.A."/>
            <person name="Lipzen A."/>
            <person name="Lundell T."/>
            <person name="Morin E."/>
            <person name="Murat C."/>
            <person name="Riley R."/>
            <person name="Ohm R."/>
            <person name="Sun H."/>
            <person name="Tunlid A."/>
            <person name="Henrissat B."/>
            <person name="Grigoriev I.V."/>
            <person name="Hibbett D.S."/>
            <person name="Martin F."/>
        </authorList>
    </citation>
    <scope>NUCLEOTIDE SEQUENCE [LARGE SCALE GENOMIC DNA]</scope>
    <source>
        <strain evidence="4">Ve08.2h10</strain>
    </source>
</reference>
<feature type="chain" id="PRO_5002220686" evidence="2">
    <location>
        <begin position="23"/>
        <end position="74"/>
    </location>
</feature>
<gene>
    <name evidence="3" type="ORF">PAXRUDRAFT_22770</name>
</gene>
<feature type="region of interest" description="Disordered" evidence="1">
    <location>
        <begin position="45"/>
        <end position="74"/>
    </location>
</feature>
<evidence type="ECO:0000256" key="1">
    <source>
        <dbReference type="SAM" id="MobiDB-lite"/>
    </source>
</evidence>
<organism evidence="3 4">
    <name type="scientific">Paxillus rubicundulus Ve08.2h10</name>
    <dbReference type="NCBI Taxonomy" id="930991"/>
    <lineage>
        <taxon>Eukaryota</taxon>
        <taxon>Fungi</taxon>
        <taxon>Dikarya</taxon>
        <taxon>Basidiomycota</taxon>
        <taxon>Agaricomycotina</taxon>
        <taxon>Agaricomycetes</taxon>
        <taxon>Agaricomycetidae</taxon>
        <taxon>Boletales</taxon>
        <taxon>Paxilineae</taxon>
        <taxon>Paxillaceae</taxon>
        <taxon>Paxillus</taxon>
    </lineage>
</organism>
<dbReference type="Proteomes" id="UP000054538">
    <property type="component" value="Unassembled WGS sequence"/>
</dbReference>
<accession>A0A0D0D4R5</accession>
<evidence type="ECO:0000256" key="2">
    <source>
        <dbReference type="SAM" id="SignalP"/>
    </source>
</evidence>
<reference evidence="3 4" key="1">
    <citation type="submission" date="2014-04" db="EMBL/GenBank/DDBJ databases">
        <authorList>
            <consortium name="DOE Joint Genome Institute"/>
            <person name="Kuo A."/>
            <person name="Kohler A."/>
            <person name="Jargeat P."/>
            <person name="Nagy L.G."/>
            <person name="Floudas D."/>
            <person name="Copeland A."/>
            <person name="Barry K.W."/>
            <person name="Cichocki N."/>
            <person name="Veneault-Fourrey C."/>
            <person name="LaButti K."/>
            <person name="Lindquist E.A."/>
            <person name="Lipzen A."/>
            <person name="Lundell T."/>
            <person name="Morin E."/>
            <person name="Murat C."/>
            <person name="Sun H."/>
            <person name="Tunlid A."/>
            <person name="Henrissat B."/>
            <person name="Grigoriev I.V."/>
            <person name="Hibbett D.S."/>
            <person name="Martin F."/>
            <person name="Nordberg H.P."/>
            <person name="Cantor M.N."/>
            <person name="Hua S.X."/>
        </authorList>
    </citation>
    <scope>NUCLEOTIDE SEQUENCE [LARGE SCALE GENOMIC DNA]</scope>
    <source>
        <strain evidence="3 4">Ve08.2h10</strain>
    </source>
</reference>
<feature type="signal peptide" evidence="2">
    <location>
        <begin position="1"/>
        <end position="22"/>
    </location>
</feature>
<dbReference type="EMBL" id="KN831600">
    <property type="protein sequence ID" value="KIK71830.1"/>
    <property type="molecule type" value="Genomic_DNA"/>
</dbReference>
<evidence type="ECO:0000313" key="4">
    <source>
        <dbReference type="Proteomes" id="UP000054538"/>
    </source>
</evidence>
<keyword evidence="2" id="KW-0732">Signal</keyword>
<proteinExistence type="predicted"/>
<dbReference type="HOGENOM" id="CLU_2688549_0_0_1"/>
<sequence>MTITHWACCIAFLHDSMIVLESVVEDCKQCVAQKKLGAQQLALAAPDYTDENEEEQGENDSEGNSKNAKERTWT</sequence>
<dbReference type="AlphaFoldDB" id="A0A0D0D4R5"/>
<feature type="compositionally biased region" description="Acidic residues" evidence="1">
    <location>
        <begin position="48"/>
        <end position="61"/>
    </location>
</feature>
<keyword evidence="4" id="KW-1185">Reference proteome</keyword>
<name>A0A0D0D4R5_9AGAM</name>
<protein>
    <submittedName>
        <fullName evidence="3">Uncharacterized protein</fullName>
    </submittedName>
</protein>